<dbReference type="InterPro" id="IPR008620">
    <property type="entry name" value="FixH"/>
</dbReference>
<dbReference type="Proteomes" id="UP000315751">
    <property type="component" value="Unassembled WGS sequence"/>
</dbReference>
<dbReference type="Pfam" id="PF05751">
    <property type="entry name" value="FixH"/>
    <property type="match status" value="1"/>
</dbReference>
<evidence type="ECO:0000313" key="2">
    <source>
        <dbReference type="EMBL" id="TWB40501.1"/>
    </source>
</evidence>
<gene>
    <name evidence="2" type="ORF">FBZ90_109104</name>
</gene>
<keyword evidence="1" id="KW-0812">Transmembrane</keyword>
<evidence type="ECO:0000313" key="3">
    <source>
        <dbReference type="Proteomes" id="UP000315751"/>
    </source>
</evidence>
<accession>A0A560H2Y7</accession>
<evidence type="ECO:0000256" key="1">
    <source>
        <dbReference type="SAM" id="Phobius"/>
    </source>
</evidence>
<dbReference type="RefSeq" id="WP_246130452.1">
    <property type="nucleotide sequence ID" value="NZ_VITR01000009.1"/>
</dbReference>
<name>A0A560H2Y7_9PROT</name>
<proteinExistence type="predicted"/>
<dbReference type="EMBL" id="VITR01000009">
    <property type="protein sequence ID" value="TWB40501.1"/>
    <property type="molecule type" value="Genomic_DNA"/>
</dbReference>
<dbReference type="AlphaFoldDB" id="A0A560H2Y7"/>
<sequence length="173" mass="19008">MTVIELPRRSPPPAQAKRSLIPWIFVGGMGVVIVVNSILIYYALHSWTGIVTAKPYERGIEYNKVLEAQAQQDALGWVFDADIEPVAKDSQGNSVLTVRITGPDGAALEGMALTGRLVRPIDIMPDVPLTFTAAGNGRYTASVALPKHGQWDLKLKAEKGANWYHLTRRLFVK</sequence>
<reference evidence="2 3" key="1">
    <citation type="submission" date="2019-06" db="EMBL/GenBank/DDBJ databases">
        <title>Genomic Encyclopedia of Type Strains, Phase IV (KMG-V): Genome sequencing to study the core and pangenomes of soil and plant-associated prokaryotes.</title>
        <authorList>
            <person name="Whitman W."/>
        </authorList>
    </citation>
    <scope>NUCLEOTIDE SEQUENCE [LARGE SCALE GENOMIC DNA]</scope>
    <source>
        <strain evidence="2 3">BR 11622</strain>
    </source>
</reference>
<comment type="caution">
    <text evidence="2">The sequence shown here is derived from an EMBL/GenBank/DDBJ whole genome shotgun (WGS) entry which is preliminary data.</text>
</comment>
<organism evidence="2 3">
    <name type="scientific">Nitrospirillum amazonense</name>
    <dbReference type="NCBI Taxonomy" id="28077"/>
    <lineage>
        <taxon>Bacteria</taxon>
        <taxon>Pseudomonadati</taxon>
        <taxon>Pseudomonadota</taxon>
        <taxon>Alphaproteobacteria</taxon>
        <taxon>Rhodospirillales</taxon>
        <taxon>Azospirillaceae</taxon>
        <taxon>Nitrospirillum</taxon>
    </lineage>
</organism>
<keyword evidence="1" id="KW-0472">Membrane</keyword>
<keyword evidence="3" id="KW-1185">Reference proteome</keyword>
<feature type="transmembrane region" description="Helical" evidence="1">
    <location>
        <begin position="20"/>
        <end position="44"/>
    </location>
</feature>
<protein>
    <submittedName>
        <fullName evidence="2">Nitrogen fixation protein FixH</fullName>
    </submittedName>
</protein>
<keyword evidence="1" id="KW-1133">Transmembrane helix</keyword>